<dbReference type="AlphaFoldDB" id="A0A023FAP5"/>
<feature type="non-terminal residue" evidence="2">
    <location>
        <position position="75"/>
    </location>
</feature>
<protein>
    <submittedName>
        <fullName evidence="2">Putative secreted peptide</fullName>
    </submittedName>
</protein>
<reference evidence="2" key="1">
    <citation type="journal article" date="2014" name="PLoS Negl. Trop. Dis.">
        <title>An updated insight into the Sialotranscriptome of Triatoma infestans: developmental stage and geographic variations.</title>
        <authorList>
            <person name="Schwarz A."/>
            <person name="Medrano-Mercado N."/>
            <person name="Schaub G.A."/>
            <person name="Struchiner C.J."/>
            <person name="Bargues M.D."/>
            <person name="Levy M.Z."/>
            <person name="Ribeiro J.M."/>
        </authorList>
    </citation>
    <scope>NUCLEOTIDE SEQUENCE</scope>
    <source>
        <strain evidence="2">Chile</strain>
        <tissue evidence="2">Salivary glands</tissue>
    </source>
</reference>
<sequence length="75" mass="8379">MLIMFVGLCLAGWMMIPFLFPDNSSSNSPSLFLPDINLPDLSFLGDNFQSLSFFFLSSLSFSLSFFFFLSLSALS</sequence>
<evidence type="ECO:0000256" key="1">
    <source>
        <dbReference type="SAM" id="Phobius"/>
    </source>
</evidence>
<keyword evidence="1" id="KW-0812">Transmembrane</keyword>
<proteinExistence type="evidence at transcript level"/>
<evidence type="ECO:0000313" key="2">
    <source>
        <dbReference type="EMBL" id="JAC18547.1"/>
    </source>
</evidence>
<keyword evidence="1" id="KW-0472">Membrane</keyword>
<keyword evidence="1" id="KW-1133">Transmembrane helix</keyword>
<accession>A0A023FAP5</accession>
<dbReference type="EMBL" id="GBBI01000165">
    <property type="protein sequence ID" value="JAC18547.1"/>
    <property type="molecule type" value="mRNA"/>
</dbReference>
<name>A0A023FAP5_TRIIF</name>
<organism evidence="2">
    <name type="scientific">Triatoma infestans</name>
    <name type="common">Assassin bug</name>
    <dbReference type="NCBI Taxonomy" id="30076"/>
    <lineage>
        <taxon>Eukaryota</taxon>
        <taxon>Metazoa</taxon>
        <taxon>Ecdysozoa</taxon>
        <taxon>Arthropoda</taxon>
        <taxon>Hexapoda</taxon>
        <taxon>Insecta</taxon>
        <taxon>Pterygota</taxon>
        <taxon>Neoptera</taxon>
        <taxon>Paraneoptera</taxon>
        <taxon>Hemiptera</taxon>
        <taxon>Heteroptera</taxon>
        <taxon>Panheteroptera</taxon>
        <taxon>Cimicomorpha</taxon>
        <taxon>Reduviidae</taxon>
        <taxon>Triatominae</taxon>
        <taxon>Triatoma</taxon>
    </lineage>
</organism>
<feature type="transmembrane region" description="Helical" evidence="1">
    <location>
        <begin position="51"/>
        <end position="74"/>
    </location>
</feature>